<dbReference type="Pfam" id="PF05746">
    <property type="entry name" value="DALR_1"/>
    <property type="match status" value="1"/>
</dbReference>
<dbReference type="InterPro" id="IPR035684">
    <property type="entry name" value="ArgRS_core"/>
</dbReference>
<comment type="catalytic activity">
    <reaction evidence="8 9">
        <text>tRNA(Arg) + L-arginine + ATP = L-arginyl-tRNA(Arg) + AMP + diphosphate</text>
        <dbReference type="Rhea" id="RHEA:20301"/>
        <dbReference type="Rhea" id="RHEA-COMP:9658"/>
        <dbReference type="Rhea" id="RHEA-COMP:9673"/>
        <dbReference type="ChEBI" id="CHEBI:30616"/>
        <dbReference type="ChEBI" id="CHEBI:32682"/>
        <dbReference type="ChEBI" id="CHEBI:33019"/>
        <dbReference type="ChEBI" id="CHEBI:78442"/>
        <dbReference type="ChEBI" id="CHEBI:78513"/>
        <dbReference type="ChEBI" id="CHEBI:456215"/>
        <dbReference type="EC" id="6.1.1.19"/>
    </reaction>
</comment>
<keyword evidence="2 9" id="KW-0963">Cytoplasm</keyword>
<dbReference type="Gene3D" id="3.40.50.620">
    <property type="entry name" value="HUPs"/>
    <property type="match status" value="1"/>
</dbReference>
<comment type="caution">
    <text evidence="13">The sequence shown here is derived from an EMBL/GenBank/DDBJ whole genome shotgun (WGS) entry which is preliminary data.</text>
</comment>
<keyword evidence="6 9" id="KW-0648">Protein biosynthesis</keyword>
<comment type="similarity">
    <text evidence="1 9 10">Belongs to the class-I aminoacyl-tRNA synthetase family.</text>
</comment>
<accession>A0ABT1L431</accession>
<evidence type="ECO:0000256" key="3">
    <source>
        <dbReference type="ARBA" id="ARBA00022598"/>
    </source>
</evidence>
<dbReference type="Proteomes" id="UP001320768">
    <property type="component" value="Unassembled WGS sequence"/>
</dbReference>
<evidence type="ECO:0000256" key="2">
    <source>
        <dbReference type="ARBA" id="ARBA00022490"/>
    </source>
</evidence>
<evidence type="ECO:0000256" key="4">
    <source>
        <dbReference type="ARBA" id="ARBA00022741"/>
    </source>
</evidence>
<evidence type="ECO:0000256" key="1">
    <source>
        <dbReference type="ARBA" id="ARBA00005594"/>
    </source>
</evidence>
<dbReference type="InterPro" id="IPR008909">
    <property type="entry name" value="DALR_anticod-bd"/>
</dbReference>
<dbReference type="InterPro" id="IPR014729">
    <property type="entry name" value="Rossmann-like_a/b/a_fold"/>
</dbReference>
<dbReference type="CDD" id="cd00671">
    <property type="entry name" value="ArgRS_core"/>
    <property type="match status" value="1"/>
</dbReference>
<dbReference type="SUPFAM" id="SSF47323">
    <property type="entry name" value="Anticodon-binding domain of a subclass of class I aminoacyl-tRNA synthetases"/>
    <property type="match status" value="1"/>
</dbReference>
<comment type="caution">
    <text evidence="9">Lacks conserved residue(s) required for the propagation of feature annotation.</text>
</comment>
<keyword evidence="14" id="KW-1185">Reference proteome</keyword>
<dbReference type="PRINTS" id="PR01038">
    <property type="entry name" value="TRNASYNTHARG"/>
</dbReference>
<dbReference type="InterPro" id="IPR036695">
    <property type="entry name" value="Arg-tRNA-synth_N_sf"/>
</dbReference>
<dbReference type="EMBL" id="JAKUDN010000001">
    <property type="protein sequence ID" value="MCP8351926.1"/>
    <property type="molecule type" value="Genomic_DNA"/>
</dbReference>
<name>A0ABT1L431_9GAMM</name>
<dbReference type="SUPFAM" id="SSF52374">
    <property type="entry name" value="Nucleotidylyl transferase"/>
    <property type="match status" value="1"/>
</dbReference>
<dbReference type="InterPro" id="IPR001412">
    <property type="entry name" value="aa-tRNA-synth_I_CS"/>
</dbReference>
<keyword evidence="3 9" id="KW-0436">Ligase</keyword>
<protein>
    <recommendedName>
        <fullName evidence="9">Arginine--tRNA ligase</fullName>
        <ecNumber evidence="9">6.1.1.19</ecNumber>
    </recommendedName>
    <alternativeName>
        <fullName evidence="9">Arginyl-tRNA synthetase</fullName>
        <shortName evidence="9">ArgRS</shortName>
    </alternativeName>
</protein>
<proteinExistence type="inferred from homology"/>
<evidence type="ECO:0000259" key="11">
    <source>
        <dbReference type="SMART" id="SM00836"/>
    </source>
</evidence>
<evidence type="ECO:0000259" key="12">
    <source>
        <dbReference type="SMART" id="SM01016"/>
    </source>
</evidence>
<dbReference type="RefSeq" id="WP_258569034.1">
    <property type="nucleotide sequence ID" value="NZ_JAKUDN010000001.1"/>
</dbReference>
<comment type="subcellular location">
    <subcellularLocation>
        <location evidence="9">Cytoplasm</location>
    </subcellularLocation>
</comment>
<feature type="domain" description="Arginyl tRNA synthetase N-terminal" evidence="12">
    <location>
        <begin position="3"/>
        <end position="84"/>
    </location>
</feature>
<dbReference type="PROSITE" id="PS00178">
    <property type="entry name" value="AA_TRNA_LIGASE_I"/>
    <property type="match status" value="1"/>
</dbReference>
<evidence type="ECO:0000313" key="14">
    <source>
        <dbReference type="Proteomes" id="UP001320768"/>
    </source>
</evidence>
<dbReference type="GO" id="GO:0004814">
    <property type="term" value="F:arginine-tRNA ligase activity"/>
    <property type="evidence" value="ECO:0007669"/>
    <property type="project" value="UniProtKB-EC"/>
</dbReference>
<keyword evidence="5 9" id="KW-0067">ATP-binding</keyword>
<dbReference type="InterPro" id="IPR005148">
    <property type="entry name" value="Arg-tRNA-synth_N"/>
</dbReference>
<comment type="subunit">
    <text evidence="9">Monomer.</text>
</comment>
<evidence type="ECO:0000256" key="8">
    <source>
        <dbReference type="ARBA" id="ARBA00049339"/>
    </source>
</evidence>
<dbReference type="InterPro" id="IPR009080">
    <property type="entry name" value="tRNAsynth_Ia_anticodon-bd"/>
</dbReference>
<dbReference type="Pfam" id="PF03485">
    <property type="entry name" value="Arg_tRNA_synt_N"/>
    <property type="match status" value="1"/>
</dbReference>
<dbReference type="EC" id="6.1.1.19" evidence="9"/>
<dbReference type="SMART" id="SM00836">
    <property type="entry name" value="DALR_1"/>
    <property type="match status" value="1"/>
</dbReference>
<evidence type="ECO:0000256" key="9">
    <source>
        <dbReference type="HAMAP-Rule" id="MF_00123"/>
    </source>
</evidence>
<dbReference type="PANTHER" id="PTHR11956:SF5">
    <property type="entry name" value="ARGININE--TRNA LIGASE, CYTOPLASMIC"/>
    <property type="match status" value="1"/>
</dbReference>
<feature type="domain" description="DALR anticodon binding" evidence="11">
    <location>
        <begin position="445"/>
        <end position="559"/>
    </location>
</feature>
<keyword evidence="7 9" id="KW-0030">Aminoacyl-tRNA synthetase</keyword>
<dbReference type="Pfam" id="PF00750">
    <property type="entry name" value="tRNA-synt_1d"/>
    <property type="match status" value="2"/>
</dbReference>
<organism evidence="13 14">
    <name type="scientific">Candidatus Synchoanobacter obligatus</name>
    <dbReference type="NCBI Taxonomy" id="2919597"/>
    <lineage>
        <taxon>Bacteria</taxon>
        <taxon>Pseudomonadati</taxon>
        <taxon>Pseudomonadota</taxon>
        <taxon>Gammaproteobacteria</taxon>
        <taxon>Candidatus Comchoanobacterales</taxon>
        <taxon>Candidatus Comchoanobacteraceae</taxon>
        <taxon>Candidatus Synchoanobacter</taxon>
    </lineage>
</organism>
<dbReference type="HAMAP" id="MF_00123">
    <property type="entry name" value="Arg_tRNA_synth"/>
    <property type="match status" value="1"/>
</dbReference>
<reference evidence="13 14" key="1">
    <citation type="journal article" date="2022" name="Nat. Microbiol.">
        <title>The microbiome of a bacterivorous marine choanoflagellate contains a resource-demanding obligate bacterial associate.</title>
        <authorList>
            <person name="Needham D.M."/>
            <person name="Poirier C."/>
            <person name="Bachy C."/>
            <person name="George E.E."/>
            <person name="Wilken S."/>
            <person name="Yung C.C.M."/>
            <person name="Limardo A.J."/>
            <person name="Morando M."/>
            <person name="Sudek L."/>
            <person name="Malmstrom R.R."/>
            <person name="Keeling P.J."/>
            <person name="Santoro A.E."/>
            <person name="Worden A.Z."/>
        </authorList>
    </citation>
    <scope>NUCLEOTIDE SEQUENCE [LARGE SCALE GENOMIC DNA]</scope>
    <source>
        <strain evidence="13 14">Comchoano-2</strain>
    </source>
</reference>
<dbReference type="PANTHER" id="PTHR11956">
    <property type="entry name" value="ARGINYL-TRNA SYNTHETASE"/>
    <property type="match status" value="1"/>
</dbReference>
<dbReference type="NCBIfam" id="TIGR00456">
    <property type="entry name" value="argS"/>
    <property type="match status" value="1"/>
</dbReference>
<dbReference type="Gene3D" id="3.30.1360.70">
    <property type="entry name" value="Arginyl tRNA synthetase N-terminal domain"/>
    <property type="match status" value="1"/>
</dbReference>
<evidence type="ECO:0000313" key="13">
    <source>
        <dbReference type="EMBL" id="MCP8351926.1"/>
    </source>
</evidence>
<dbReference type="Gene3D" id="1.10.730.10">
    <property type="entry name" value="Isoleucyl-tRNA Synthetase, Domain 1"/>
    <property type="match status" value="1"/>
</dbReference>
<dbReference type="SMART" id="SM01016">
    <property type="entry name" value="Arg_tRNA_synt_N"/>
    <property type="match status" value="1"/>
</dbReference>
<dbReference type="SUPFAM" id="SSF55190">
    <property type="entry name" value="Arginyl-tRNA synthetase (ArgRS), N-terminal 'additional' domain"/>
    <property type="match status" value="1"/>
</dbReference>
<evidence type="ECO:0000256" key="5">
    <source>
        <dbReference type="ARBA" id="ARBA00022840"/>
    </source>
</evidence>
<keyword evidence="4 9" id="KW-0547">Nucleotide-binding</keyword>
<dbReference type="InterPro" id="IPR001278">
    <property type="entry name" value="Arg-tRNA-ligase"/>
</dbReference>
<evidence type="ECO:0000256" key="10">
    <source>
        <dbReference type="RuleBase" id="RU363038"/>
    </source>
</evidence>
<sequence>MNEIIKQELLKRLAQHGWANKVDLKISRTKSADHGDYCSNVAMMLAGKLDLPPMKIARKIQAIIDHPDITRTDVASPGFLNFFITRDFTPLIQGIIDEDAAFFAPDIGKGSQVHLEYVSSNPTGPVHVGHGRSAAYGSSLANILRQTGFNVHTEYYVNDAGLQIDILTASIWLCILNIQVPNGCYTGDYLNRIAVDHPEINTQIPDDLQNLLANWPEEDMTPAIETLIACCKSHLKMNYTTLKKWVVQDITQQIETDLAEFGVTYNAWFHESSLVENQQIDKLINTLETNGHTYEKDGAVWFKSSEYGDEKDRVLKRSNGIWTYFANDLAYHQKKFEQSPDRMIDVFGADHHGYVPRVVAGLTALGMDSERFRCILIQFASLYRGKEKLAMSTRSGQFITLRTLYEEVGVDAARFFYCMRRSDQHLDFDLELAKSQNSQNPVYYIQYAHARIQSIFAKHGQYIPTTSHWQQPSHDEVQLIELLSQYPEVLIKASGKTEVYRLCQYLLDIATLFHKYYNNTPILSDVISERYHRLLLCSLTAKCIKQGLSLLNISAPESM</sequence>
<evidence type="ECO:0000256" key="6">
    <source>
        <dbReference type="ARBA" id="ARBA00022917"/>
    </source>
</evidence>
<evidence type="ECO:0000256" key="7">
    <source>
        <dbReference type="ARBA" id="ARBA00023146"/>
    </source>
</evidence>
<gene>
    <name evidence="9 13" type="primary">argS</name>
    <name evidence="13" type="ORF">MKS91_01275</name>
</gene>